<dbReference type="STRING" id="1353528.DT23_14255"/>
<protein>
    <recommendedName>
        <fullName evidence="1">Flagellar protein FlgJ N-terminal domain-containing protein</fullName>
    </recommendedName>
</protein>
<feature type="domain" description="Flagellar protein FlgJ N-terminal" evidence="1">
    <location>
        <begin position="23"/>
        <end position="64"/>
    </location>
</feature>
<reference evidence="2 3" key="1">
    <citation type="journal article" date="2015" name="Antonie Van Leeuwenhoek">
        <title>Thioclava indica sp. nov., isolated from surface seawater of the Indian Ocean.</title>
        <authorList>
            <person name="Liu Y."/>
            <person name="Lai Q."/>
            <person name="Du J."/>
            <person name="Xu H."/>
            <person name="Jiang L."/>
            <person name="Shao Z."/>
        </authorList>
    </citation>
    <scope>NUCLEOTIDE SEQUENCE [LARGE SCALE GENOMIC DNA]</scope>
    <source>
        <strain evidence="2 3">DT23-4</strain>
    </source>
</reference>
<dbReference type="EMBL" id="AUNB01000022">
    <property type="protein sequence ID" value="KEO60156.1"/>
    <property type="molecule type" value="Genomic_DNA"/>
</dbReference>
<comment type="caution">
    <text evidence="2">The sequence shown here is derived from an EMBL/GenBank/DDBJ whole genome shotgun (WGS) entry which is preliminary data.</text>
</comment>
<name>A0A074JRD6_9RHOB</name>
<sequence>MRAAATKLEANFLAEMLKHAGLGEMEGAFSGGVGEEQFASFLRQEQSQLMAEAGGIGLAETIFEAMKAREDENVRN</sequence>
<evidence type="ECO:0000313" key="2">
    <source>
        <dbReference type="EMBL" id="KEO60156.1"/>
    </source>
</evidence>
<dbReference type="eggNOG" id="COG3951">
    <property type="taxonomic scope" value="Bacteria"/>
</dbReference>
<evidence type="ECO:0000259" key="1">
    <source>
        <dbReference type="Pfam" id="PF10135"/>
    </source>
</evidence>
<gene>
    <name evidence="2" type="ORF">DT23_14255</name>
</gene>
<organism evidence="2 3">
    <name type="scientific">Thioclava indica</name>
    <dbReference type="NCBI Taxonomy" id="1353528"/>
    <lineage>
        <taxon>Bacteria</taxon>
        <taxon>Pseudomonadati</taxon>
        <taxon>Pseudomonadota</taxon>
        <taxon>Alphaproteobacteria</taxon>
        <taxon>Rhodobacterales</taxon>
        <taxon>Paracoccaceae</taxon>
        <taxon>Thioclava</taxon>
    </lineage>
</organism>
<dbReference type="Pfam" id="PF10135">
    <property type="entry name" value="Rod-binding"/>
    <property type="match status" value="1"/>
</dbReference>
<accession>A0A074JRD6</accession>
<dbReference type="AlphaFoldDB" id="A0A074JRD6"/>
<keyword evidence="3" id="KW-1185">Reference proteome</keyword>
<proteinExistence type="predicted"/>
<dbReference type="InterPro" id="IPR019301">
    <property type="entry name" value="Flagellar_prot_FlgJ_N"/>
</dbReference>
<dbReference type="Proteomes" id="UP000027471">
    <property type="component" value="Unassembled WGS sequence"/>
</dbReference>
<evidence type="ECO:0000313" key="3">
    <source>
        <dbReference type="Proteomes" id="UP000027471"/>
    </source>
</evidence>